<dbReference type="Proteomes" id="UP000468443">
    <property type="component" value="Unassembled WGS sequence"/>
</dbReference>
<dbReference type="EMBL" id="JAABOP010000001">
    <property type="protein sequence ID" value="NER10446.1"/>
    <property type="molecule type" value="Genomic_DNA"/>
</dbReference>
<dbReference type="GO" id="GO:0047632">
    <property type="term" value="F:agmatine deiminase activity"/>
    <property type="evidence" value="ECO:0007669"/>
    <property type="project" value="TreeGrafter"/>
</dbReference>
<proteinExistence type="predicted"/>
<protein>
    <recommendedName>
        <fullName evidence="4">Agmatine deiminase family protein</fullName>
    </recommendedName>
</protein>
<evidence type="ECO:0000256" key="1">
    <source>
        <dbReference type="ARBA" id="ARBA00022801"/>
    </source>
</evidence>
<dbReference type="PANTHER" id="PTHR31377:SF0">
    <property type="entry name" value="AGMATINE DEIMINASE-RELATED"/>
    <property type="match status" value="1"/>
</dbReference>
<keyword evidence="3" id="KW-1185">Reference proteome</keyword>
<dbReference type="PANTHER" id="PTHR31377">
    <property type="entry name" value="AGMATINE DEIMINASE-RELATED"/>
    <property type="match status" value="1"/>
</dbReference>
<accession>A0A6P0UJQ6</accession>
<dbReference type="GO" id="GO:0009446">
    <property type="term" value="P:putrescine biosynthetic process"/>
    <property type="evidence" value="ECO:0007669"/>
    <property type="project" value="InterPro"/>
</dbReference>
<dbReference type="InterPro" id="IPR007466">
    <property type="entry name" value="Peptidyl-Arg-deiminase_porph"/>
</dbReference>
<keyword evidence="1" id="KW-0378">Hydrolase</keyword>
<sequence>MIRFSILITLFSFLISCQNEKLESKLASKNYLQIKNNRMAAEWEPVKGVTFVWPPVISKDLIIEFAKDTHIYLYVDGQEGKIEAKEWFEKWNIDLGNITFINLKTNWEVTPRDWGPSAVFTNKGEVKITDGQYKYGCPSTDMVCNDSLEFHISSSTGKIYKSIHVDTAIVTIGNEIGLEVLDVPFANTGGNVITDGLGTAFSTCALLTENRYNGVSDDEFFRLNDSILGLSNYHIISNFDKMGIQHIDCLMKLIDEETILVAEPPVDHELYNVYDNIVKNELSNLKTVYNRPYTIHRIKTGVYYEDGEAAYLSAYTNSIILNKKVYVPLFGIKEDSIALKTWESVMPGYTIKGFDYVLEEQPIKSKYHFEGFGELGVKTGWLYEDAIHCRTKAIWDENKILISVKKVFPEININQKAILYATIIDYGKESLSIKEVFLSWRIKGQTNWNRIIMDMNNNPNHWKAKFIEGSEGMEIEYYIEVKANTGETQTRPITAPKGYYEFKYVAQQSI</sequence>
<dbReference type="RefSeq" id="WP_163692449.1">
    <property type="nucleotide sequence ID" value="NZ_FXTW01000001.1"/>
</dbReference>
<evidence type="ECO:0000313" key="2">
    <source>
        <dbReference type="EMBL" id="NER10446.1"/>
    </source>
</evidence>
<evidence type="ECO:0008006" key="4">
    <source>
        <dbReference type="Google" id="ProtNLM"/>
    </source>
</evidence>
<gene>
    <name evidence="2" type="ORF">GWK09_07950</name>
</gene>
<dbReference type="GO" id="GO:0004668">
    <property type="term" value="F:protein-arginine deiminase activity"/>
    <property type="evidence" value="ECO:0007669"/>
    <property type="project" value="InterPro"/>
</dbReference>
<dbReference type="Gene3D" id="3.75.10.10">
    <property type="entry name" value="L-arginine/glycine Amidinotransferase, Chain A"/>
    <property type="match status" value="1"/>
</dbReference>
<dbReference type="SUPFAM" id="SSF55909">
    <property type="entry name" value="Pentein"/>
    <property type="match status" value="1"/>
</dbReference>
<dbReference type="AlphaFoldDB" id="A0A6P0UJQ6"/>
<dbReference type="Pfam" id="PF04371">
    <property type="entry name" value="PAD_porph"/>
    <property type="match status" value="1"/>
</dbReference>
<organism evidence="2 3">
    <name type="scientific">Muriicola jejuensis</name>
    <dbReference type="NCBI Taxonomy" id="504488"/>
    <lineage>
        <taxon>Bacteria</taxon>
        <taxon>Pseudomonadati</taxon>
        <taxon>Bacteroidota</taxon>
        <taxon>Flavobacteriia</taxon>
        <taxon>Flavobacteriales</taxon>
        <taxon>Flavobacteriaceae</taxon>
        <taxon>Muriicola</taxon>
    </lineage>
</organism>
<reference evidence="2 3" key="1">
    <citation type="submission" date="2020-01" db="EMBL/GenBank/DDBJ databases">
        <title>Muriicola jejuensis KCTC 22299.</title>
        <authorList>
            <person name="Wang G."/>
        </authorList>
    </citation>
    <scope>NUCLEOTIDE SEQUENCE [LARGE SCALE GENOMIC DNA]</scope>
    <source>
        <strain evidence="2 3">KCTC 22299</strain>
    </source>
</reference>
<name>A0A6P0UJQ6_9FLAO</name>
<dbReference type="PROSITE" id="PS51257">
    <property type="entry name" value="PROKAR_LIPOPROTEIN"/>
    <property type="match status" value="1"/>
</dbReference>
<comment type="caution">
    <text evidence="2">The sequence shown here is derived from an EMBL/GenBank/DDBJ whole genome shotgun (WGS) entry which is preliminary data.</text>
</comment>
<evidence type="ECO:0000313" key="3">
    <source>
        <dbReference type="Proteomes" id="UP000468443"/>
    </source>
</evidence>